<keyword evidence="2" id="KW-0378">Hydrolase</keyword>
<evidence type="ECO:0000259" key="6">
    <source>
        <dbReference type="Pfam" id="PF01095"/>
    </source>
</evidence>
<dbReference type="Gene3D" id="2.160.20.10">
    <property type="entry name" value="Single-stranded right-handed beta-helix, Pectin lyase-like"/>
    <property type="match status" value="1"/>
</dbReference>
<comment type="caution">
    <text evidence="7">The sequence shown here is derived from an EMBL/GenBank/DDBJ whole genome shotgun (WGS) entry which is preliminary data.</text>
</comment>
<dbReference type="EMBL" id="BAABME010006847">
    <property type="protein sequence ID" value="GAA0169440.1"/>
    <property type="molecule type" value="Genomic_DNA"/>
</dbReference>
<evidence type="ECO:0000313" key="8">
    <source>
        <dbReference type="Proteomes" id="UP001454036"/>
    </source>
</evidence>
<dbReference type="SUPFAM" id="SSF51126">
    <property type="entry name" value="Pectin lyase-like"/>
    <property type="match status" value="1"/>
</dbReference>
<evidence type="ECO:0000256" key="5">
    <source>
        <dbReference type="ARBA" id="ARBA00047928"/>
    </source>
</evidence>
<feature type="domain" description="Pectinesterase catalytic" evidence="6">
    <location>
        <begin position="6"/>
        <end position="140"/>
    </location>
</feature>
<sequence>MRSDISYFQHLYAYSLWQFYRECDIYGTMDFIFGNAAAIFQKCNLVLREPGSRGAYNVMLAHGRTDQGQNTGFSLQNCIITASGYSRDAYESYLGRPWRQYSRAVIMQSSMDGVISPKGWIEWEGSSAFDKMYFAEHENVVADFIGGTLWLPSTGVTYALGLG</sequence>
<name>A0AAV3R0S0_LITER</name>
<comment type="pathway">
    <text evidence="1">Glycan metabolism; pectin degradation; 2-dehydro-3-deoxy-D-gluconate from pectin: step 1/5.</text>
</comment>
<dbReference type="InterPro" id="IPR012334">
    <property type="entry name" value="Pectin_lyas_fold"/>
</dbReference>
<evidence type="ECO:0000256" key="4">
    <source>
        <dbReference type="ARBA" id="ARBA00023316"/>
    </source>
</evidence>
<dbReference type="InterPro" id="IPR000070">
    <property type="entry name" value="Pectinesterase_cat"/>
</dbReference>
<keyword evidence="8" id="KW-1185">Reference proteome</keyword>
<dbReference type="Pfam" id="PF01095">
    <property type="entry name" value="Pectinesterase"/>
    <property type="match status" value="1"/>
</dbReference>
<gene>
    <name evidence="7" type="ORF">LIER_23928</name>
</gene>
<keyword evidence="4" id="KW-0961">Cell wall biogenesis/degradation</keyword>
<comment type="catalytic activity">
    <reaction evidence="5">
        <text>[(1-&gt;4)-alpha-D-galacturonosyl methyl ester](n) + n H2O = [(1-&gt;4)-alpha-D-galacturonosyl](n) + n methanol + n H(+)</text>
        <dbReference type="Rhea" id="RHEA:22380"/>
        <dbReference type="Rhea" id="RHEA-COMP:14570"/>
        <dbReference type="Rhea" id="RHEA-COMP:14573"/>
        <dbReference type="ChEBI" id="CHEBI:15377"/>
        <dbReference type="ChEBI" id="CHEBI:15378"/>
        <dbReference type="ChEBI" id="CHEBI:17790"/>
        <dbReference type="ChEBI" id="CHEBI:140522"/>
        <dbReference type="ChEBI" id="CHEBI:140523"/>
        <dbReference type="EC" id="3.1.1.11"/>
    </reaction>
</comment>
<dbReference type="Proteomes" id="UP001454036">
    <property type="component" value="Unassembled WGS sequence"/>
</dbReference>
<evidence type="ECO:0000256" key="2">
    <source>
        <dbReference type="ARBA" id="ARBA00022801"/>
    </source>
</evidence>
<dbReference type="InterPro" id="IPR011050">
    <property type="entry name" value="Pectin_lyase_fold/virulence"/>
</dbReference>
<evidence type="ECO:0000256" key="1">
    <source>
        <dbReference type="ARBA" id="ARBA00005184"/>
    </source>
</evidence>
<evidence type="ECO:0000313" key="7">
    <source>
        <dbReference type="EMBL" id="GAA0169440.1"/>
    </source>
</evidence>
<dbReference type="GO" id="GO:0030599">
    <property type="term" value="F:pectinesterase activity"/>
    <property type="evidence" value="ECO:0007669"/>
    <property type="project" value="UniProtKB-EC"/>
</dbReference>
<dbReference type="AlphaFoldDB" id="A0AAV3R0S0"/>
<reference evidence="7 8" key="1">
    <citation type="submission" date="2024-01" db="EMBL/GenBank/DDBJ databases">
        <title>The complete chloroplast genome sequence of Lithospermum erythrorhizon: insights into the phylogenetic relationship among Boraginaceae species and the maternal lineages of purple gromwells.</title>
        <authorList>
            <person name="Okada T."/>
            <person name="Watanabe K."/>
        </authorList>
    </citation>
    <scope>NUCLEOTIDE SEQUENCE [LARGE SCALE GENOMIC DNA]</scope>
</reference>
<keyword evidence="3" id="KW-0063">Aspartyl esterase</keyword>
<organism evidence="7 8">
    <name type="scientific">Lithospermum erythrorhizon</name>
    <name type="common">Purple gromwell</name>
    <name type="synonym">Lithospermum officinale var. erythrorhizon</name>
    <dbReference type="NCBI Taxonomy" id="34254"/>
    <lineage>
        <taxon>Eukaryota</taxon>
        <taxon>Viridiplantae</taxon>
        <taxon>Streptophyta</taxon>
        <taxon>Embryophyta</taxon>
        <taxon>Tracheophyta</taxon>
        <taxon>Spermatophyta</taxon>
        <taxon>Magnoliopsida</taxon>
        <taxon>eudicotyledons</taxon>
        <taxon>Gunneridae</taxon>
        <taxon>Pentapetalae</taxon>
        <taxon>asterids</taxon>
        <taxon>lamiids</taxon>
        <taxon>Boraginales</taxon>
        <taxon>Boraginaceae</taxon>
        <taxon>Boraginoideae</taxon>
        <taxon>Lithospermeae</taxon>
        <taxon>Lithospermum</taxon>
    </lineage>
</organism>
<dbReference type="GO" id="GO:0042545">
    <property type="term" value="P:cell wall modification"/>
    <property type="evidence" value="ECO:0007669"/>
    <property type="project" value="InterPro"/>
</dbReference>
<evidence type="ECO:0000256" key="3">
    <source>
        <dbReference type="ARBA" id="ARBA00023085"/>
    </source>
</evidence>
<proteinExistence type="predicted"/>
<dbReference type="PANTHER" id="PTHR31707">
    <property type="entry name" value="PECTINESTERASE"/>
    <property type="match status" value="1"/>
</dbReference>
<accession>A0AAV3R0S0</accession>
<protein>
    <submittedName>
        <fullName evidence="7">Esterase</fullName>
    </submittedName>
</protein>